<dbReference type="HOGENOM" id="CLU_981523_0_0_1"/>
<organism evidence="2 3">
    <name type="scientific">Emiliania huxleyi (strain CCMP1516)</name>
    <dbReference type="NCBI Taxonomy" id="280463"/>
    <lineage>
        <taxon>Eukaryota</taxon>
        <taxon>Haptista</taxon>
        <taxon>Haptophyta</taxon>
        <taxon>Prymnesiophyceae</taxon>
        <taxon>Isochrysidales</taxon>
        <taxon>Noelaerhabdaceae</taxon>
        <taxon>Emiliania</taxon>
    </lineage>
</organism>
<dbReference type="PaxDb" id="2903-EOD26684"/>
<name>A0A0D3JT49_EMIH1</name>
<dbReference type="Proteomes" id="UP000013827">
    <property type="component" value="Unassembled WGS sequence"/>
</dbReference>
<keyword evidence="3" id="KW-1185">Reference proteome</keyword>
<reference evidence="3" key="1">
    <citation type="journal article" date="2013" name="Nature">
        <title>Pan genome of the phytoplankton Emiliania underpins its global distribution.</title>
        <authorList>
            <person name="Read B.A."/>
            <person name="Kegel J."/>
            <person name="Klute M.J."/>
            <person name="Kuo A."/>
            <person name="Lefebvre S.C."/>
            <person name="Maumus F."/>
            <person name="Mayer C."/>
            <person name="Miller J."/>
            <person name="Monier A."/>
            <person name="Salamov A."/>
            <person name="Young J."/>
            <person name="Aguilar M."/>
            <person name="Claverie J.M."/>
            <person name="Frickenhaus S."/>
            <person name="Gonzalez K."/>
            <person name="Herman E.K."/>
            <person name="Lin Y.C."/>
            <person name="Napier J."/>
            <person name="Ogata H."/>
            <person name="Sarno A.F."/>
            <person name="Shmutz J."/>
            <person name="Schroeder D."/>
            <person name="de Vargas C."/>
            <person name="Verret F."/>
            <person name="von Dassow P."/>
            <person name="Valentin K."/>
            <person name="Van de Peer Y."/>
            <person name="Wheeler G."/>
            <person name="Dacks J.B."/>
            <person name="Delwiche C.F."/>
            <person name="Dyhrman S.T."/>
            <person name="Glockner G."/>
            <person name="John U."/>
            <person name="Richards T."/>
            <person name="Worden A.Z."/>
            <person name="Zhang X."/>
            <person name="Grigoriev I.V."/>
            <person name="Allen A.E."/>
            <person name="Bidle K."/>
            <person name="Borodovsky M."/>
            <person name="Bowler C."/>
            <person name="Brownlee C."/>
            <person name="Cock J.M."/>
            <person name="Elias M."/>
            <person name="Gladyshev V.N."/>
            <person name="Groth M."/>
            <person name="Guda C."/>
            <person name="Hadaegh A."/>
            <person name="Iglesias-Rodriguez M.D."/>
            <person name="Jenkins J."/>
            <person name="Jones B.M."/>
            <person name="Lawson T."/>
            <person name="Leese F."/>
            <person name="Lindquist E."/>
            <person name="Lobanov A."/>
            <person name="Lomsadze A."/>
            <person name="Malik S.B."/>
            <person name="Marsh M.E."/>
            <person name="Mackinder L."/>
            <person name="Mock T."/>
            <person name="Mueller-Roeber B."/>
            <person name="Pagarete A."/>
            <person name="Parker M."/>
            <person name="Probert I."/>
            <person name="Quesneville H."/>
            <person name="Raines C."/>
            <person name="Rensing S.A."/>
            <person name="Riano-Pachon D.M."/>
            <person name="Richier S."/>
            <person name="Rokitta S."/>
            <person name="Shiraiwa Y."/>
            <person name="Soanes D.M."/>
            <person name="van der Giezen M."/>
            <person name="Wahlund T.M."/>
            <person name="Williams B."/>
            <person name="Wilson W."/>
            <person name="Wolfe G."/>
            <person name="Wurch L.L."/>
        </authorList>
    </citation>
    <scope>NUCLEOTIDE SEQUENCE</scope>
</reference>
<accession>A0A0D3JT49</accession>
<dbReference type="STRING" id="2903.R1F0K7"/>
<reference evidence="2" key="2">
    <citation type="submission" date="2024-10" db="UniProtKB">
        <authorList>
            <consortium name="EnsemblProtists"/>
        </authorList>
    </citation>
    <scope>IDENTIFICATION</scope>
</reference>
<dbReference type="Pfam" id="PF05699">
    <property type="entry name" value="Dimer_Tnp_hAT"/>
    <property type="match status" value="1"/>
</dbReference>
<dbReference type="EnsemblProtists" id="EOD26684">
    <property type="protein sequence ID" value="EOD26684"/>
    <property type="gene ID" value="EMIHUDRAFT_236599"/>
</dbReference>
<evidence type="ECO:0000313" key="2">
    <source>
        <dbReference type="EnsemblProtists" id="EOD26684"/>
    </source>
</evidence>
<evidence type="ECO:0000313" key="3">
    <source>
        <dbReference type="Proteomes" id="UP000013827"/>
    </source>
</evidence>
<dbReference type="PANTHER" id="PTHR46880">
    <property type="entry name" value="RAS-ASSOCIATING DOMAIN-CONTAINING PROTEIN"/>
    <property type="match status" value="1"/>
</dbReference>
<dbReference type="RefSeq" id="XP_005779113.1">
    <property type="nucleotide sequence ID" value="XM_005779056.1"/>
</dbReference>
<dbReference type="InterPro" id="IPR008906">
    <property type="entry name" value="HATC_C_dom"/>
</dbReference>
<proteinExistence type="predicted"/>
<feature type="domain" description="HAT C-terminal dimerisation" evidence="1">
    <location>
        <begin position="171"/>
        <end position="236"/>
    </location>
</feature>
<evidence type="ECO:0000259" key="1">
    <source>
        <dbReference type="Pfam" id="PF05699"/>
    </source>
</evidence>
<dbReference type="KEGG" id="ehx:EMIHUDRAFT_236599"/>
<dbReference type="AlphaFoldDB" id="A0A0D3JT49"/>
<dbReference type="PANTHER" id="PTHR46880:SF5">
    <property type="entry name" value="DUF4371 DOMAIN-CONTAINING PROTEIN"/>
    <property type="match status" value="1"/>
</dbReference>
<protein>
    <recommendedName>
        <fullName evidence="1">HAT C-terminal dimerisation domain-containing protein</fullName>
    </recommendedName>
</protein>
<dbReference type="GO" id="GO:0046983">
    <property type="term" value="F:protein dimerization activity"/>
    <property type="evidence" value="ECO:0007669"/>
    <property type="project" value="InterPro"/>
</dbReference>
<sequence>MRDLHCRRRAAKRVVLAKNACQLHTKFVTGASETVRLLKKLQTTAGEKEAWFEAECDKDEGANTLSTCRLEVEDGDEEAFAADKKNILEHLVTHIESRYSKVLDNPILQHFAVFDHRHWPTEHEALEAFGKAEINELGTLSPDTTLEGLLDTWIDLKEEISKSPGLKQRPLKSLWSHMLVTFSGEYMSVLRLVAIMLLIPLDTSEAERIFSLMNDIKTSERSSLGQRNLANLMFWHYHGRNMKAWEVPVQEILKEFRELVKGSQRGRHAHPAAAPIKYDYKAED</sequence>
<dbReference type="GeneID" id="17272229"/>